<dbReference type="InParanoid" id="E3MD16"/>
<dbReference type="OMA" id="TISDWAS"/>
<dbReference type="InterPro" id="IPR027268">
    <property type="entry name" value="Peptidase_M4/M1_CTD_sf"/>
</dbReference>
<dbReference type="RefSeq" id="XP_003105959.2">
    <property type="nucleotide sequence ID" value="XM_003105911.2"/>
</dbReference>
<dbReference type="EMBL" id="DS268435">
    <property type="protein sequence ID" value="EFO98485.1"/>
    <property type="molecule type" value="Genomic_DNA"/>
</dbReference>
<dbReference type="GO" id="GO:0005737">
    <property type="term" value="C:cytoplasm"/>
    <property type="evidence" value="ECO:0007669"/>
    <property type="project" value="TreeGrafter"/>
</dbReference>
<feature type="transmembrane region" description="Helical" evidence="2">
    <location>
        <begin position="16"/>
        <end position="40"/>
    </location>
</feature>
<dbReference type="HOGENOM" id="CLU_358721_0_0_1"/>
<dbReference type="GO" id="GO:0005615">
    <property type="term" value="C:extracellular space"/>
    <property type="evidence" value="ECO:0007669"/>
    <property type="project" value="TreeGrafter"/>
</dbReference>
<sequence>MVPPPASPSKKDKSSCLCFALIAIIIGIILCAGLMTWIFVLRENGDGPDVDWQNATEIPTTTTSKASSTTTELESTTTTSAEFKNDATSSTTTTQSATPETTTVSTTTTTEEVTTTTASEIVMPVDVASILKDKTKEFEIVEKCAQILVLHVSCTPSSSQLTSDPSKFQPIHYTLNITIRDIRKPVLEGHMQLFASTKDQIQAISLHSVKIHNLENRDRVHVINCNTGETICVSRVHQVDEVIHLELAQSISSGVDLRIDIDGFISADSGPNVYKQIPTAKWRVPQMVGSIFEPTSARHVFPSFDLHNQKATFNLCLNHGPSMTAISNSLINPNISTSGISCFEKTVPLTAQQISFVAFERTNPLFYNTTTLDGAYLPEINMIFNLNAKNFQQYEWIHSEVSKVMSLMSKWSGFSYPLPRLEIVVAPVMAGHSALGVITLPAQAIAYQKHTSTHETLIKEVIGQWMEGVVTTEHTCFEKALIAYLEWKINEELQIVKKTRKMEVSRIRPRNLNETADQLRVIRQIKPQSTSLCSPRFVEVFYTLDETYGQDTVVGMIRVIFDQFAFSTATISDWASAAETSTGGRPEAGALIHEWYRPSSKISRPVLRAVVSSNSVDFHQLTEDNWTVPLEISGSAGTQLAVISEKKQTVPFVSTDYVVVDASRKSHAFVVYDADTYLRLIRCFGDSRCPSKEIGGVFADLGAALLANILPKPDNQDVAKWKSVFKFMAQQNLVEGTAACCVEHAIREMRKCSYWDIQDVCTKIDFNIVLAAVA</sequence>
<dbReference type="PANTHER" id="PTHR11533:SF294">
    <property type="entry name" value="THYROTROPIN-RELEASING HORMONE-DEGRADING ECTOENZYME"/>
    <property type="match status" value="1"/>
</dbReference>
<evidence type="ECO:0000256" key="2">
    <source>
        <dbReference type="SAM" id="Phobius"/>
    </source>
</evidence>
<dbReference type="STRING" id="31234.E3MD16"/>
<dbReference type="SUPFAM" id="SSF55486">
    <property type="entry name" value="Metalloproteases ('zincins'), catalytic domain"/>
    <property type="match status" value="1"/>
</dbReference>
<evidence type="ECO:0000259" key="3">
    <source>
        <dbReference type="Pfam" id="PF17900"/>
    </source>
</evidence>
<keyword evidence="2" id="KW-0812">Transmembrane</keyword>
<keyword evidence="5" id="KW-1185">Reference proteome</keyword>
<feature type="domain" description="Aminopeptidase N-like N-terminal" evidence="3">
    <location>
        <begin position="169"/>
        <end position="348"/>
    </location>
</feature>
<evidence type="ECO:0000256" key="1">
    <source>
        <dbReference type="SAM" id="MobiDB-lite"/>
    </source>
</evidence>
<dbReference type="PANTHER" id="PTHR11533">
    <property type="entry name" value="PROTEASE M1 ZINC METALLOPROTEASE"/>
    <property type="match status" value="1"/>
</dbReference>
<evidence type="ECO:0000313" key="5">
    <source>
        <dbReference type="Proteomes" id="UP000008281"/>
    </source>
</evidence>
<dbReference type="GO" id="GO:0016020">
    <property type="term" value="C:membrane"/>
    <property type="evidence" value="ECO:0007669"/>
    <property type="project" value="TreeGrafter"/>
</dbReference>
<dbReference type="Gene3D" id="2.60.40.1730">
    <property type="entry name" value="tricorn interacting facor f3 domain"/>
    <property type="match status" value="1"/>
</dbReference>
<feature type="region of interest" description="Disordered" evidence="1">
    <location>
        <begin position="49"/>
        <end position="115"/>
    </location>
</feature>
<dbReference type="Pfam" id="PF17900">
    <property type="entry name" value="Peptidase_M1_N"/>
    <property type="match status" value="1"/>
</dbReference>
<protein>
    <submittedName>
        <fullName evidence="4">CRE-MNP-1 protein</fullName>
    </submittedName>
</protein>
<evidence type="ECO:0000313" key="4">
    <source>
        <dbReference type="EMBL" id="EFO98485.1"/>
    </source>
</evidence>
<keyword evidence="2" id="KW-0472">Membrane</keyword>
<dbReference type="Proteomes" id="UP000008281">
    <property type="component" value="Unassembled WGS sequence"/>
</dbReference>
<keyword evidence="2" id="KW-1133">Transmembrane helix</keyword>
<feature type="compositionally biased region" description="Low complexity" evidence="1">
    <location>
        <begin position="60"/>
        <end position="115"/>
    </location>
</feature>
<dbReference type="eggNOG" id="KOG1046">
    <property type="taxonomic scope" value="Eukaryota"/>
</dbReference>
<dbReference type="InterPro" id="IPR050344">
    <property type="entry name" value="Peptidase_M1_aminopeptidases"/>
</dbReference>
<dbReference type="KEGG" id="crq:GCK72_010117"/>
<dbReference type="SUPFAM" id="SSF63737">
    <property type="entry name" value="Leukotriene A4 hydrolase N-terminal domain"/>
    <property type="match status" value="1"/>
</dbReference>
<dbReference type="OrthoDB" id="10031169at2759"/>
<organism evidence="5">
    <name type="scientific">Caenorhabditis remanei</name>
    <name type="common">Caenorhabditis vulgaris</name>
    <dbReference type="NCBI Taxonomy" id="31234"/>
    <lineage>
        <taxon>Eukaryota</taxon>
        <taxon>Metazoa</taxon>
        <taxon>Ecdysozoa</taxon>
        <taxon>Nematoda</taxon>
        <taxon>Chromadorea</taxon>
        <taxon>Rhabditida</taxon>
        <taxon>Rhabditina</taxon>
        <taxon>Rhabditomorpha</taxon>
        <taxon>Rhabditoidea</taxon>
        <taxon>Rhabditidae</taxon>
        <taxon>Peloderinae</taxon>
        <taxon>Caenorhabditis</taxon>
    </lineage>
</organism>
<reference evidence="4" key="1">
    <citation type="submission" date="2007-07" db="EMBL/GenBank/DDBJ databases">
        <title>PCAP assembly of the Caenorhabditis remanei genome.</title>
        <authorList>
            <consortium name="The Caenorhabditis remanei Sequencing Consortium"/>
            <person name="Wilson R.K."/>
        </authorList>
    </citation>
    <scope>NUCLEOTIDE SEQUENCE [LARGE SCALE GENOMIC DNA]</scope>
    <source>
        <strain evidence="4">PB4641</strain>
    </source>
</reference>
<gene>
    <name evidence="4" type="primary">Cre-mnp-1</name>
    <name evidence="4" type="ORF">CRE_20376</name>
</gene>
<name>E3MD16_CAERE</name>
<accession>E3MD16</accession>
<dbReference type="AlphaFoldDB" id="E3MD16"/>
<dbReference type="CTD" id="9807640"/>
<proteinExistence type="predicted"/>
<dbReference type="InterPro" id="IPR045357">
    <property type="entry name" value="Aminopeptidase_N-like_N"/>
</dbReference>
<dbReference type="Gene3D" id="1.10.390.10">
    <property type="entry name" value="Neutral Protease Domain 2"/>
    <property type="match status" value="1"/>
</dbReference>
<dbReference type="InterPro" id="IPR042097">
    <property type="entry name" value="Aminopeptidase_N-like_N_sf"/>
</dbReference>
<dbReference type="FunCoup" id="E3MD16">
    <property type="interactions" value="155"/>
</dbReference>
<dbReference type="GeneID" id="9807640"/>